<evidence type="ECO:0000259" key="1">
    <source>
        <dbReference type="Pfam" id="PF02657"/>
    </source>
</evidence>
<keyword evidence="3" id="KW-1185">Reference proteome</keyword>
<name>A0A0R3MPZ1_9BRAD</name>
<gene>
    <name evidence="2" type="ORF">CQ13_33285</name>
</gene>
<evidence type="ECO:0000313" key="3">
    <source>
        <dbReference type="Proteomes" id="UP000052023"/>
    </source>
</evidence>
<comment type="caution">
    <text evidence="2">The sequence shown here is derived from an EMBL/GenBank/DDBJ whole genome shotgun (WGS) entry which is preliminary data.</text>
</comment>
<sequence length="99" mass="10612">MARDEAPQLQGCVSQSGSPLLRSPTAAHLVGDGRAHIAPGLVAILIPMLLGRPAREIVLADPQALLECLEHLKPQRSYDFRSMVFCMRVDAQAALADAP</sequence>
<dbReference type="EMBL" id="LLYA01000183">
    <property type="protein sequence ID" value="KRR19741.1"/>
    <property type="molecule type" value="Genomic_DNA"/>
</dbReference>
<organism evidence="2 3">
    <name type="scientific">Bradyrhizobium retamae</name>
    <dbReference type="NCBI Taxonomy" id="1300035"/>
    <lineage>
        <taxon>Bacteria</taxon>
        <taxon>Pseudomonadati</taxon>
        <taxon>Pseudomonadota</taxon>
        <taxon>Alphaproteobacteria</taxon>
        <taxon>Hyphomicrobiales</taxon>
        <taxon>Nitrobacteraceae</taxon>
        <taxon>Bradyrhizobium</taxon>
    </lineage>
</organism>
<accession>A0A0R3MPZ1</accession>
<dbReference type="Gene3D" id="3.90.1010.10">
    <property type="match status" value="1"/>
</dbReference>
<feature type="domain" description="Fe-S metabolism associated" evidence="1">
    <location>
        <begin position="3"/>
        <end position="88"/>
    </location>
</feature>
<evidence type="ECO:0000313" key="2">
    <source>
        <dbReference type="EMBL" id="KRR19741.1"/>
    </source>
</evidence>
<dbReference type="Pfam" id="PF02657">
    <property type="entry name" value="SufE"/>
    <property type="match status" value="1"/>
</dbReference>
<proteinExistence type="predicted"/>
<dbReference type="OrthoDB" id="8235878at2"/>
<dbReference type="RefSeq" id="WP_057846611.1">
    <property type="nucleotide sequence ID" value="NZ_LLYA01000183.1"/>
</dbReference>
<dbReference type="Proteomes" id="UP000052023">
    <property type="component" value="Unassembled WGS sequence"/>
</dbReference>
<protein>
    <recommendedName>
        <fullName evidence="1">Fe-S metabolism associated domain-containing protein</fullName>
    </recommendedName>
</protein>
<dbReference type="AlphaFoldDB" id="A0A0R3MPZ1"/>
<dbReference type="InterPro" id="IPR003808">
    <property type="entry name" value="Fe-S_metab-assoc_dom"/>
</dbReference>
<reference evidence="2 3" key="1">
    <citation type="submission" date="2014-03" db="EMBL/GenBank/DDBJ databases">
        <title>Bradyrhizobium valentinum sp. nov., isolated from effective nodules of Lupinus mariae-josephae, a lupine endemic of basic-lime soils in Eastern Spain.</title>
        <authorList>
            <person name="Duran D."/>
            <person name="Rey L."/>
            <person name="Navarro A."/>
            <person name="Busquets A."/>
            <person name="Imperial J."/>
            <person name="Ruiz-Argueso T."/>
        </authorList>
    </citation>
    <scope>NUCLEOTIDE SEQUENCE [LARGE SCALE GENOMIC DNA]</scope>
    <source>
        <strain evidence="2 3">Ro19</strain>
    </source>
</reference>
<dbReference type="SUPFAM" id="SSF82649">
    <property type="entry name" value="SufE/NifU"/>
    <property type="match status" value="1"/>
</dbReference>